<dbReference type="InterPro" id="IPR008758">
    <property type="entry name" value="Peptidase_S28"/>
</dbReference>
<dbReference type="GO" id="GO:0070008">
    <property type="term" value="F:serine-type exopeptidase activity"/>
    <property type="evidence" value="ECO:0007669"/>
    <property type="project" value="InterPro"/>
</dbReference>
<comment type="similarity">
    <text evidence="1">Belongs to the peptidase S28 family.</text>
</comment>
<evidence type="ECO:0000256" key="2">
    <source>
        <dbReference type="ARBA" id="ARBA00022670"/>
    </source>
</evidence>
<keyword evidence="8" id="KW-0472">Membrane</keyword>
<gene>
    <name evidence="9" type="primary">PRCP</name>
    <name evidence="9" type="ORF">AK812_SmicGene27666</name>
</gene>
<feature type="transmembrane region" description="Helical" evidence="8">
    <location>
        <begin position="103"/>
        <end position="125"/>
    </location>
</feature>
<feature type="transmembrane region" description="Helical" evidence="8">
    <location>
        <begin position="405"/>
        <end position="425"/>
    </location>
</feature>
<feature type="region of interest" description="Disordered" evidence="7">
    <location>
        <begin position="437"/>
        <end position="470"/>
    </location>
</feature>
<dbReference type="Gene3D" id="2.30.130.40">
    <property type="entry name" value="LON domain-like"/>
    <property type="match status" value="1"/>
</dbReference>
<dbReference type="GO" id="GO:0008239">
    <property type="term" value="F:dipeptidyl-peptidase activity"/>
    <property type="evidence" value="ECO:0007669"/>
    <property type="project" value="TreeGrafter"/>
</dbReference>
<keyword evidence="6" id="KW-0175">Coiled coil</keyword>
<evidence type="ECO:0000313" key="10">
    <source>
        <dbReference type="Proteomes" id="UP000186817"/>
    </source>
</evidence>
<name>A0A1Q9D6J1_SYMMI</name>
<organism evidence="9 10">
    <name type="scientific">Symbiodinium microadriaticum</name>
    <name type="common">Dinoflagellate</name>
    <name type="synonym">Zooxanthella microadriatica</name>
    <dbReference type="NCBI Taxonomy" id="2951"/>
    <lineage>
        <taxon>Eukaryota</taxon>
        <taxon>Sar</taxon>
        <taxon>Alveolata</taxon>
        <taxon>Dinophyceae</taxon>
        <taxon>Suessiales</taxon>
        <taxon>Symbiodiniaceae</taxon>
        <taxon>Symbiodinium</taxon>
    </lineage>
</organism>
<dbReference type="SUPFAM" id="SSF53474">
    <property type="entry name" value="alpha/beta-Hydrolases"/>
    <property type="match status" value="1"/>
</dbReference>
<dbReference type="SUPFAM" id="SSF88697">
    <property type="entry name" value="PUA domain-like"/>
    <property type="match status" value="1"/>
</dbReference>
<keyword evidence="3" id="KW-0732">Signal</keyword>
<dbReference type="InterPro" id="IPR029058">
    <property type="entry name" value="AB_hydrolase_fold"/>
</dbReference>
<evidence type="ECO:0000256" key="6">
    <source>
        <dbReference type="SAM" id="Coils"/>
    </source>
</evidence>
<evidence type="ECO:0000256" key="5">
    <source>
        <dbReference type="ARBA" id="ARBA00023180"/>
    </source>
</evidence>
<dbReference type="Pfam" id="PF05577">
    <property type="entry name" value="Peptidase_S28"/>
    <property type="match status" value="1"/>
</dbReference>
<feature type="transmembrane region" description="Helical" evidence="8">
    <location>
        <begin position="472"/>
        <end position="497"/>
    </location>
</feature>
<dbReference type="OrthoDB" id="330834at2759"/>
<evidence type="ECO:0000313" key="9">
    <source>
        <dbReference type="EMBL" id="OLP90737.1"/>
    </source>
</evidence>
<feature type="compositionally biased region" description="Acidic residues" evidence="7">
    <location>
        <begin position="437"/>
        <end position="448"/>
    </location>
</feature>
<keyword evidence="2" id="KW-0645">Protease</keyword>
<dbReference type="PANTHER" id="PTHR11010:SF38">
    <property type="entry name" value="LYSOSOMAL PRO-X CARBOXYPEPTIDASE"/>
    <property type="match status" value="1"/>
</dbReference>
<evidence type="ECO:0000256" key="3">
    <source>
        <dbReference type="ARBA" id="ARBA00022729"/>
    </source>
</evidence>
<evidence type="ECO:0000256" key="8">
    <source>
        <dbReference type="SAM" id="Phobius"/>
    </source>
</evidence>
<dbReference type="Gene3D" id="1.20.120.980">
    <property type="entry name" value="Serine carboxypeptidase S28, SKS domain"/>
    <property type="match status" value="1"/>
</dbReference>
<accession>A0A1Q9D6J1</accession>
<feature type="transmembrane region" description="Helical" evidence="8">
    <location>
        <begin position="310"/>
        <end position="327"/>
    </location>
</feature>
<keyword evidence="10" id="KW-1185">Reference proteome</keyword>
<keyword evidence="8" id="KW-0812">Transmembrane</keyword>
<comment type="caution">
    <text evidence="9">The sequence shown here is derived from an EMBL/GenBank/DDBJ whole genome shotgun (WGS) entry which is preliminary data.</text>
</comment>
<evidence type="ECO:0000256" key="4">
    <source>
        <dbReference type="ARBA" id="ARBA00022801"/>
    </source>
</evidence>
<keyword evidence="9" id="KW-0121">Carboxypeptidase</keyword>
<feature type="coiled-coil region" evidence="6">
    <location>
        <begin position="1278"/>
        <end position="1305"/>
    </location>
</feature>
<feature type="transmembrane region" description="Helical" evidence="8">
    <location>
        <begin position="333"/>
        <end position="352"/>
    </location>
</feature>
<sequence length="2138" mass="239427">MVSGLIVGAAFAGFYNWASGVYSYNRDAWMTDIQVEQAHHYQKDNLQIQMQAMRRDEVRDLVNSDINRINSSLLVATLILSLAGEMLFEGQIPTDCPPFVLNAYMLCLGSAVFYLTLSILSGIIASNTAYRKAARLLVHYIRPRWKQHFQQLRQRQAHENTACFESKPVGEMMLPPLAGRMWRSFRRKNADKSDNLSSPKAVPHSLSDMHKKNVERFYSFEESSPDTSSRKNQPSFLRGCCKAESRSMGKFLADEDEADSEDDLEDRQNLQRAKRKWPVQWYVKFWHDPNHEWQKYCNCMFLSVARGTTNLVEACGYLAVGTLYGGYAEAWAFWAVQMLFSVINVMVVRFLIGKFERPERDSADKDWRDWLLKPNRPFLLAFVVASGPLWCVIAAATSFEMLDRFLIPTCYGTHTVVNMYFVWWLDHMTENMKPIVEEEEEESSEDQLELGGVGVRNERGPRPRRPKEKGGLSGMMMLSLGTLVISAFWMFALIWALHGAFYGMDFRNSKAAVSMWQDGPPLLEVSATDMASPSPFWSPHALVCPRNQVFIADRYRVYELKDNKSTVVVYPCSVNGTIADISSTCDATHCWPIILVHGTPPLVVDCKSGVHSPLLQSSGEAQRIATSRNASASTGALRTLVATMSDKVISQYGWSMERDGWQPLWDIQESVGVLALDLVDNRLLIFYRGGFLQAKDIRTGGHCGRWALPSSDRIIGGGCGNKETDSMLLLAKSHGGAASQLLRAELPSMKDCGHPVPSHGGNLPQADMARRIQELDLEARIEACRYVDYYLLPGRSKMQLTKELLASLVCEVPPAEVLDLGQLGLCRSEMIMDRIHLVGLRIKNLRLENSHVKKIEVHRCDLLDCDFSFTVTAGEVKVSSSRLENVQFGVFTMMASVEESQLVQCNLRVAEELFVADSELDTCTFKGSDEDRKDRQFISAIFNNSDLHGTQRRAFFRSTSSAVRSASMGCLTYVLLVRRDRRSRTGCGAGDGGAWENVEWLDLAQGAQKPTPPDFTTKRIDLPIMPLPAVYLPSPSQQLMISEPRYLQLYDDILLNGSRIFVVTHHHGNLLAKVGLIFHLKELKDVSADTHGHFKYVAEHEVRGRVRIISVANPEDWTEPSRYLKAQVQLMDQELDQDDASPPSEQDASNALGRIRHKLQEALALQGELEQQKPEELGRLARSLRLASVIRNPGFWDMCSMLASVQSFRLQLNVRRLRENVKRLTAQWAEQNPEEYEALKVQPEVLPARIRREGKQVGELLREGTAQLQGTFQCILQAPDAEERADLLENAVEEELRRMRALRSLKNALGEIPGHDAPAEDITLPFDRVVCERTYFHGRLLRMTKGGSTISLRRAKLRTLPRIECEGKIILCLEDCDLLESLTFHGMRLQLRGVHCAKPCEFQEVEFATKVCDIVFPRSSRFVNVRFKDGLQACVASACRFEYCNLGYGQDAVADCLLTQCHFQSCHFPFLEDCSPVANFAGSQFIACRIQWSGPFAHEESFVINSHWLRKWNLASCTVSDGVEATVDAKPALDSSLNALPAVTGGKTDKERHYSIKLVKSGGLKLGLDVDYMAEPALCAADHVSDRWSGRARKWNQDNPEMQIRKGALDSIVEVNGTTGKCLSEESPVERSFTKGHEGILVVSRAMATVFARFWASVFLVSLAAAGPRGALERFPPQVLHATSFVDNFDFTTNGTFQQRILMYRDWWTTGKPVLLFFGGEGSVEGFYNATGAIFEHAVALNAMVVFVEHRCYGKSLPEVPLSRCLRRLTVEQALADVAWYIVKLREQLNCKRKECAFITLGGSYGGMLVAWFQQKYPHLSAGGIASSAPIDFYPHDGRQDAFWSATLHTFETFGSRACAHELNNSLQLLRSTSDSPQGRRRLGELLGSCDPLLEEVTAGSKVDFFVRGAVSTLAMLDYPVASDFVTKLPANPVKVACQRLAGTGNPLEGLKAVLDLFLNATGTYRCYDFLAEMVGRPTNGTLHGPSTPPDMGPWQYQACNELPMQSLTTDGMGFYPAADGQLSEVSDSCNLRYGIRPRTSWLQVNFGGSDLHVGHLLFTNGEKDPWRVGAPKPERIGEALDIHQHLIPGAAHHEDLRFDAAPPRPLVSLAKQKARALMQRWIADFQRKATAEQLLLA</sequence>
<evidence type="ECO:0000256" key="7">
    <source>
        <dbReference type="SAM" id="MobiDB-lite"/>
    </source>
</evidence>
<dbReference type="Gene3D" id="3.40.50.1820">
    <property type="entry name" value="alpha/beta hydrolase"/>
    <property type="match status" value="1"/>
</dbReference>
<feature type="transmembrane region" description="Helical" evidence="8">
    <location>
        <begin position="69"/>
        <end position="88"/>
    </location>
</feature>
<feature type="transmembrane region" description="Helical" evidence="8">
    <location>
        <begin position="378"/>
        <end position="399"/>
    </location>
</feature>
<protein>
    <submittedName>
        <fullName evidence="9">Lysosomal Pro-X carboxypeptidase</fullName>
    </submittedName>
</protein>
<evidence type="ECO:0000256" key="1">
    <source>
        <dbReference type="ARBA" id="ARBA00011079"/>
    </source>
</evidence>
<keyword evidence="5" id="KW-0325">Glycoprotein</keyword>
<proteinExistence type="inferred from homology"/>
<dbReference type="EMBL" id="LSRX01000697">
    <property type="protein sequence ID" value="OLP90737.1"/>
    <property type="molecule type" value="Genomic_DNA"/>
</dbReference>
<keyword evidence="4" id="KW-0378">Hydrolase</keyword>
<dbReference type="Proteomes" id="UP000186817">
    <property type="component" value="Unassembled WGS sequence"/>
</dbReference>
<reference evidence="9 10" key="1">
    <citation type="submission" date="2016-02" db="EMBL/GenBank/DDBJ databases">
        <title>Genome analysis of coral dinoflagellate symbionts highlights evolutionary adaptations to a symbiotic lifestyle.</title>
        <authorList>
            <person name="Aranda M."/>
            <person name="Li Y."/>
            <person name="Liew Y.J."/>
            <person name="Baumgarten S."/>
            <person name="Simakov O."/>
            <person name="Wilson M."/>
            <person name="Piel J."/>
            <person name="Ashoor H."/>
            <person name="Bougouffa S."/>
            <person name="Bajic V.B."/>
            <person name="Ryu T."/>
            <person name="Ravasi T."/>
            <person name="Bayer T."/>
            <person name="Micklem G."/>
            <person name="Kim H."/>
            <person name="Bhak J."/>
            <person name="Lajeunesse T.C."/>
            <person name="Voolstra C.R."/>
        </authorList>
    </citation>
    <scope>NUCLEOTIDE SEQUENCE [LARGE SCALE GENOMIC DNA]</scope>
    <source>
        <strain evidence="9 10">CCMP2467</strain>
    </source>
</reference>
<keyword evidence="8" id="KW-1133">Transmembrane helix</keyword>
<dbReference type="PANTHER" id="PTHR11010">
    <property type="entry name" value="PROTEASE S28 PRO-X CARBOXYPEPTIDASE-RELATED"/>
    <property type="match status" value="1"/>
</dbReference>
<dbReference type="InterPro" id="IPR042269">
    <property type="entry name" value="Ser_carbopepase_S28_SKS"/>
</dbReference>
<dbReference type="GO" id="GO:0004180">
    <property type="term" value="F:carboxypeptidase activity"/>
    <property type="evidence" value="ECO:0007669"/>
    <property type="project" value="UniProtKB-KW"/>
</dbReference>
<dbReference type="InterPro" id="IPR015947">
    <property type="entry name" value="PUA-like_sf"/>
</dbReference>
<dbReference type="InterPro" id="IPR046336">
    <property type="entry name" value="Lon_prtase_N_sf"/>
</dbReference>
<dbReference type="GO" id="GO:0006508">
    <property type="term" value="P:proteolysis"/>
    <property type="evidence" value="ECO:0007669"/>
    <property type="project" value="UniProtKB-KW"/>
</dbReference>